<dbReference type="SUPFAM" id="SSF53474">
    <property type="entry name" value="alpha/beta-Hydrolases"/>
    <property type="match status" value="1"/>
</dbReference>
<dbReference type="InterPro" id="IPR051049">
    <property type="entry name" value="Dienelactone_hydrolase-like"/>
</dbReference>
<keyword evidence="1" id="KW-0378">Hydrolase</keyword>
<dbReference type="InterPro" id="IPR029058">
    <property type="entry name" value="AB_hydrolase_fold"/>
</dbReference>
<dbReference type="PANTHER" id="PTHR46623">
    <property type="entry name" value="CARBOXYMETHYLENEBUTENOLIDASE-RELATED"/>
    <property type="match status" value="1"/>
</dbReference>
<dbReference type="EMBL" id="RDQM01000022">
    <property type="protein sequence ID" value="RMW94767.1"/>
    <property type="molecule type" value="Genomic_DNA"/>
</dbReference>
<dbReference type="RefSeq" id="WP_122239483.1">
    <property type="nucleotide sequence ID" value="NZ_RDQM01000022.1"/>
</dbReference>
<dbReference type="Gene3D" id="3.40.50.1820">
    <property type="entry name" value="alpha/beta hydrolase"/>
    <property type="match status" value="1"/>
</dbReference>
<dbReference type="GO" id="GO:0016787">
    <property type="term" value="F:hydrolase activity"/>
    <property type="evidence" value="ECO:0007669"/>
    <property type="project" value="UniProtKB-KW"/>
</dbReference>
<sequence length="206" mass="22537">MRLVIATDIYGTHPLLRAMLAPLGRAYWLSPWPGQEGHPHDSEQAVVAAFHQQEGLAAYAQRIAQAMHGQPTFILGFSVGAASAWHAIATEACHPSSRAVLYYGSRIRDALMCTPRCPAQLVWAEYESAFQPSTLFPALQARGASCRLIASVRHGFMNPQSPHFHSVQAQAHVDWLRQALTDWRTDMLDRTKITDAPALAGNGLGG</sequence>
<protein>
    <submittedName>
        <fullName evidence="1">Hydrolase</fullName>
    </submittedName>
</protein>
<accession>A0A3M6PUG4</accession>
<dbReference type="AlphaFoldDB" id="A0A3M6PUG4"/>
<reference evidence="1 2" key="1">
    <citation type="submission" date="2018-10" db="EMBL/GenBank/DDBJ databases">
        <title>Comamonadaceae CDC group NO-1 genome sequencing and assembly.</title>
        <authorList>
            <person name="Bernier A.-M."/>
            <person name="Bernard K."/>
        </authorList>
    </citation>
    <scope>NUCLEOTIDE SEQUENCE [LARGE SCALE GENOMIC DNA]</scope>
    <source>
        <strain evidence="1 2">NML970147</strain>
    </source>
</reference>
<name>A0A3M6PUG4_9BURK</name>
<proteinExistence type="predicted"/>
<comment type="caution">
    <text evidence="1">The sequence shown here is derived from an EMBL/GenBank/DDBJ whole genome shotgun (WGS) entry which is preliminary data.</text>
</comment>
<evidence type="ECO:0000313" key="2">
    <source>
        <dbReference type="Proteomes" id="UP000267521"/>
    </source>
</evidence>
<organism evidence="1 2">
    <name type="scientific">Allofranklinella schreckenbergeri</name>
    <dbReference type="NCBI Taxonomy" id="1076744"/>
    <lineage>
        <taxon>Bacteria</taxon>
        <taxon>Pseudomonadati</taxon>
        <taxon>Pseudomonadota</taxon>
        <taxon>Betaproteobacteria</taxon>
        <taxon>Burkholderiales</taxon>
        <taxon>Comamonadaceae</taxon>
        <taxon>Allofranklinella</taxon>
    </lineage>
</organism>
<evidence type="ECO:0000313" key="1">
    <source>
        <dbReference type="EMBL" id="RMW94767.1"/>
    </source>
</evidence>
<gene>
    <name evidence="1" type="ORF">EBQ26_12080</name>
</gene>
<dbReference type="Proteomes" id="UP000267521">
    <property type="component" value="Unassembled WGS sequence"/>
</dbReference>
<dbReference type="PANTHER" id="PTHR46623:SF6">
    <property type="entry name" value="ALPHA_BETA-HYDROLASES SUPERFAMILY PROTEIN"/>
    <property type="match status" value="1"/>
</dbReference>